<dbReference type="HOGENOM" id="CLU_039495_0_0_10"/>
<evidence type="ECO:0000313" key="2">
    <source>
        <dbReference type="Proteomes" id="UP000032417"/>
    </source>
</evidence>
<gene>
    <name evidence="1" type="ORF">ING2E5B_1386</name>
</gene>
<keyword evidence="2" id="KW-1185">Reference proteome</keyword>
<organism evidence="1 2">
    <name type="scientific">Fermentimonas caenicola</name>
    <dbReference type="NCBI Taxonomy" id="1562970"/>
    <lineage>
        <taxon>Bacteria</taxon>
        <taxon>Pseudomonadati</taxon>
        <taxon>Bacteroidota</taxon>
        <taxon>Bacteroidia</taxon>
        <taxon>Bacteroidales</taxon>
        <taxon>Dysgonomonadaceae</taxon>
        <taxon>Fermentimonas</taxon>
    </lineage>
</organism>
<dbReference type="InterPro" id="IPR021345">
    <property type="entry name" value="DUF2961"/>
</dbReference>
<sequence length="387" mass="44829">MSNRKEINRQSRRKAIFTLGAIAGTSTLGVVGNNLYSKNEDQILNKENLPLFSIRDMKSGQLTTFNNNTKQKAFPIQPGEKKILAQHDSPGIITRIWMTTSGWFWENWDVREEKWPDTTILKKLILRIYWDDNKFPSVEAPIGDFFGVGHCEYKHFVSKYLGMSSGGFYCYFPMPFNKVKIEVENLHDKSIPHVFLNANYTSYDVLPSDAGRFHCMYNSGTNAGSEPQYIMKTKGKGHFVGCCLSMQSWLPNYLGYLEAPEYIFIDDDFEEKNPSIVGTGLEDYFNGGWYFRDGEFNAPLHGVPLKDPLRSMISMYRFHESDAIYFDKCFTMLFQSPRPPEHTREFKFSSTAYWYQQSASELLYKLPSKDKLVDLYRIRDTDHQSIP</sequence>
<accession>A0A098BZP4</accession>
<dbReference type="Proteomes" id="UP000032417">
    <property type="component" value="Chromosome 1"/>
</dbReference>
<dbReference type="Gene3D" id="2.60.120.1390">
    <property type="match status" value="1"/>
</dbReference>
<dbReference type="KEGG" id="pbt:ING2E5B_1386"/>
<evidence type="ECO:0000313" key="1">
    <source>
        <dbReference type="EMBL" id="CEA16134.1"/>
    </source>
</evidence>
<reference evidence="1 2" key="1">
    <citation type="submission" date="2014-08" db="EMBL/GenBank/DDBJ databases">
        <authorList>
            <person name="Wibberg D."/>
        </authorList>
    </citation>
    <scope>NUCLEOTIDE SEQUENCE [LARGE SCALE GENOMIC DNA]</scope>
    <source>
        <strain evidence="2">ING2-E5B</strain>
    </source>
</reference>
<dbReference type="Pfam" id="PF11175">
    <property type="entry name" value="DUF2961"/>
    <property type="match status" value="1"/>
</dbReference>
<proteinExistence type="predicted"/>
<dbReference type="STRING" id="1562970.ING2E5B_1386"/>
<dbReference type="EMBL" id="LN515532">
    <property type="protein sequence ID" value="CEA16134.1"/>
    <property type="molecule type" value="Genomic_DNA"/>
</dbReference>
<protein>
    <recommendedName>
        <fullName evidence="3">DUF2961 domain-containing protein</fullName>
    </recommendedName>
</protein>
<dbReference type="AlphaFoldDB" id="A0A098BZP4"/>
<name>A0A098BZP4_9BACT</name>
<evidence type="ECO:0008006" key="3">
    <source>
        <dbReference type="Google" id="ProtNLM"/>
    </source>
</evidence>
<dbReference type="PATRIC" id="fig|1562970.3.peg.1372"/>
<dbReference type="OrthoDB" id="2518538at2"/>